<organism evidence="2 3">
    <name type="scientific">Georgenia daeguensis</name>
    <dbReference type="NCBI Taxonomy" id="908355"/>
    <lineage>
        <taxon>Bacteria</taxon>
        <taxon>Bacillati</taxon>
        <taxon>Actinomycetota</taxon>
        <taxon>Actinomycetes</taxon>
        <taxon>Micrococcales</taxon>
        <taxon>Bogoriellaceae</taxon>
        <taxon>Georgenia</taxon>
    </lineage>
</organism>
<dbReference type="Pfam" id="PF12728">
    <property type="entry name" value="HTH_17"/>
    <property type="match status" value="1"/>
</dbReference>
<evidence type="ECO:0000313" key="2">
    <source>
        <dbReference type="EMBL" id="GAA4288913.1"/>
    </source>
</evidence>
<dbReference type="InterPro" id="IPR009061">
    <property type="entry name" value="DNA-bd_dom_put_sf"/>
</dbReference>
<sequence length="81" mass="8821">MSVYGPISFMEPRHADVPAGLLTVGQTAALLGVSVDTVRRWERDGRVAGFRTPTGQRRFRQHDVEQLLTPGGTSREGGEQG</sequence>
<dbReference type="SUPFAM" id="SSF46955">
    <property type="entry name" value="Putative DNA-binding domain"/>
    <property type="match status" value="1"/>
</dbReference>
<keyword evidence="3" id="KW-1185">Reference proteome</keyword>
<dbReference type="InterPro" id="IPR000551">
    <property type="entry name" value="MerR-type_HTH_dom"/>
</dbReference>
<evidence type="ECO:0000259" key="1">
    <source>
        <dbReference type="PROSITE" id="PS50937"/>
    </source>
</evidence>
<dbReference type="Gene3D" id="1.10.1660.10">
    <property type="match status" value="1"/>
</dbReference>
<dbReference type="EMBL" id="BAABBA010000019">
    <property type="protein sequence ID" value="GAA4288913.1"/>
    <property type="molecule type" value="Genomic_DNA"/>
</dbReference>
<gene>
    <name evidence="2" type="ORF">GCM10022262_32730</name>
</gene>
<accession>A0ABP8EYS3</accession>
<evidence type="ECO:0000313" key="3">
    <source>
        <dbReference type="Proteomes" id="UP001499841"/>
    </source>
</evidence>
<dbReference type="InterPro" id="IPR041657">
    <property type="entry name" value="HTH_17"/>
</dbReference>
<proteinExistence type="predicted"/>
<dbReference type="CDD" id="cd04762">
    <property type="entry name" value="HTH_MerR-trunc"/>
    <property type="match status" value="1"/>
</dbReference>
<dbReference type="Proteomes" id="UP001499841">
    <property type="component" value="Unassembled WGS sequence"/>
</dbReference>
<dbReference type="InterPro" id="IPR010093">
    <property type="entry name" value="SinI_DNA-bd"/>
</dbReference>
<reference evidence="3" key="1">
    <citation type="journal article" date="2019" name="Int. J. Syst. Evol. Microbiol.">
        <title>The Global Catalogue of Microorganisms (GCM) 10K type strain sequencing project: providing services to taxonomists for standard genome sequencing and annotation.</title>
        <authorList>
            <consortium name="The Broad Institute Genomics Platform"/>
            <consortium name="The Broad Institute Genome Sequencing Center for Infectious Disease"/>
            <person name="Wu L."/>
            <person name="Ma J."/>
        </authorList>
    </citation>
    <scope>NUCLEOTIDE SEQUENCE [LARGE SCALE GENOMIC DNA]</scope>
    <source>
        <strain evidence="3">JCM 17459</strain>
    </source>
</reference>
<name>A0ABP8EYS3_9MICO</name>
<protein>
    <recommendedName>
        <fullName evidence="1">HTH merR-type domain-containing protein</fullName>
    </recommendedName>
</protein>
<feature type="domain" description="HTH merR-type" evidence="1">
    <location>
        <begin position="21"/>
        <end position="65"/>
    </location>
</feature>
<dbReference type="NCBIfam" id="TIGR01764">
    <property type="entry name" value="excise"/>
    <property type="match status" value="1"/>
</dbReference>
<dbReference type="PROSITE" id="PS50937">
    <property type="entry name" value="HTH_MERR_2"/>
    <property type="match status" value="1"/>
</dbReference>
<comment type="caution">
    <text evidence="2">The sequence shown here is derived from an EMBL/GenBank/DDBJ whole genome shotgun (WGS) entry which is preliminary data.</text>
</comment>